<sequence length="788" mass="84282">MTVPVQNPIVSYVGNGITTEFAFDFKILNSADLKVIKNGAPLYVGTHFSINGIGEESGGSVVFSVAPLLGDKIIIYRLVALRRDVDYQDNGDLLADTVNADFDRIWMALQDEGSNRTRAIQYPIAEYTADGTLPPANDRSKMLLGFDELGMQTMVPLPASVGAGDLKNESWTDGVDYTAGTSTSVQLSRSYGTKANLGIVVMAGIAQDPSSYSLIDGGTTLQFDAPIPLGVSRIWCVGGTTLSIYVPPYGSVGDDQLQWGRVLTRVVDSVDALKSLNVSKYQAASTRGYYAGGRGAGDYWYDSTATHDMDNGGTIIASSTGPGCWRLILRGNVNLFHFGAKGDGVTDDTARVQAAVNANLPLLEVPSTANGFRTTATIQCQQSLTFLGEGTSPFTSAGPYDNRGPGSWFFFDHPGIGINVSNNAGVNFVNTVRFLRVGSYRKHVNAVAPGWTPTVFDFDFSSQNADIIMDDVMILNAYRAVQVAHPNGGGRVTLNNVRGQWFSIGINLFEVFDTCRLTNIHQWPFWYNGSAVTDYQKANHVFCSMTRCDNPMFENIFSIFNLVGFEFFESAAGRASQVHALNIDFDQTSMPIFVDASVTDGVDGQFVNVTTFGQTPADTNGYGVRILGNNCRFEFSNLVGKTLSRGLVRIEGTGNIVRVAGARISSWNTFGAGSEAFYCGSGNQLIVPDAVVAEGPTGTTLFAGAGAIHYPQGVNLGTGTIANGTTSVTINHGLPMTPSISQIQICMTTGIGLAKSVWISSVGPTAFTVSCDANPGANVSFNWRAALE</sequence>
<accession>A0A892I3S7</accession>
<dbReference type="InterPro" id="IPR011050">
    <property type="entry name" value="Pectin_lyase_fold/virulence"/>
</dbReference>
<name>A0A892I3S7_9BURK</name>
<evidence type="ECO:0008006" key="3">
    <source>
        <dbReference type="Google" id="ProtNLM"/>
    </source>
</evidence>
<dbReference type="RefSeq" id="WP_052688661.1">
    <property type="nucleotide sequence ID" value="NZ_CABVPR010000014.1"/>
</dbReference>
<keyword evidence="2" id="KW-1185">Reference proteome</keyword>
<dbReference type="SUPFAM" id="SSF51126">
    <property type="entry name" value="Pectin lyase-like"/>
    <property type="match status" value="1"/>
</dbReference>
<gene>
    <name evidence="1" type="ORF">I6K02_02205</name>
</gene>
<proteinExistence type="predicted"/>
<reference evidence="1 2" key="1">
    <citation type="submission" date="2021-02" db="EMBL/GenBank/DDBJ databases">
        <title>FDA dAtabase for Regulatory Grade micrObial Sequences (FDA-ARGOS): Supporting development and validation of Infectious Disease Dx tests.</title>
        <authorList>
            <person name="Minogue T."/>
            <person name="Wolcott M."/>
            <person name="Wasieloski L."/>
            <person name="Aguilar W."/>
            <person name="Moore D."/>
            <person name="Jaissle J."/>
            <person name="Tallon L."/>
            <person name="Sadzewicz L."/>
            <person name="Zhao X."/>
            <person name="Boylan J."/>
            <person name="Ott S."/>
            <person name="Bowen H."/>
            <person name="Vavikolanu K."/>
            <person name="Mehta A."/>
            <person name="Aluvathingal J."/>
            <person name="Nadendla S."/>
            <person name="Yan Y."/>
            <person name="Sichtig H."/>
        </authorList>
    </citation>
    <scope>NUCLEOTIDE SEQUENCE [LARGE SCALE GENOMIC DNA]</scope>
    <source>
        <strain evidence="1 2">FDAARGOS_1272</strain>
    </source>
</reference>
<dbReference type="Gene3D" id="2.160.20.10">
    <property type="entry name" value="Single-stranded right-handed beta-helix, Pectin lyase-like"/>
    <property type="match status" value="1"/>
</dbReference>
<dbReference type="EMBL" id="CP069482">
    <property type="protein sequence ID" value="QRO77755.1"/>
    <property type="molecule type" value="Genomic_DNA"/>
</dbReference>
<protein>
    <recommendedName>
        <fullName evidence="3">Pectate lyase superfamily protein domain-containing protein</fullName>
    </recommendedName>
</protein>
<dbReference type="InterPro" id="IPR012334">
    <property type="entry name" value="Pectin_lyas_fold"/>
</dbReference>
<organism evidence="1 2">
    <name type="scientific">Burkholderia dolosa</name>
    <dbReference type="NCBI Taxonomy" id="152500"/>
    <lineage>
        <taxon>Bacteria</taxon>
        <taxon>Pseudomonadati</taxon>
        <taxon>Pseudomonadota</taxon>
        <taxon>Betaproteobacteria</taxon>
        <taxon>Burkholderiales</taxon>
        <taxon>Burkholderiaceae</taxon>
        <taxon>Burkholderia</taxon>
        <taxon>Burkholderia cepacia complex</taxon>
    </lineage>
</organism>
<dbReference type="AlphaFoldDB" id="A0A892I3S7"/>
<dbReference type="Proteomes" id="UP000625568">
    <property type="component" value="Chromosome 1"/>
</dbReference>
<evidence type="ECO:0000313" key="1">
    <source>
        <dbReference type="EMBL" id="QRO77755.1"/>
    </source>
</evidence>
<dbReference type="GeneID" id="93128602"/>
<evidence type="ECO:0000313" key="2">
    <source>
        <dbReference type="Proteomes" id="UP000625568"/>
    </source>
</evidence>